<dbReference type="PANTHER" id="PTHR22702">
    <property type="entry name" value="PROTEASE-ASSOCIATED DOMAIN-CONTAINING PROTEIN"/>
    <property type="match status" value="1"/>
</dbReference>
<dbReference type="FunFam" id="3.50.30.30:FF:000001">
    <property type="entry name" value="Vacuolar-sorting receptor 1"/>
    <property type="match status" value="1"/>
</dbReference>
<keyword evidence="3 10" id="KW-0732">Signal</keyword>
<dbReference type="Pfam" id="PF25011">
    <property type="entry name" value="VSR_TRX"/>
    <property type="match status" value="1"/>
</dbReference>
<dbReference type="PANTHER" id="PTHR22702:SF1">
    <property type="entry name" value="PROTEASE-ASSOCIATED DOMAIN-CONTAINING PROTEIN 1"/>
    <property type="match status" value="1"/>
</dbReference>
<dbReference type="InterPro" id="IPR003137">
    <property type="entry name" value="PA_domain"/>
</dbReference>
<dbReference type="GO" id="GO:0012505">
    <property type="term" value="C:endomembrane system"/>
    <property type="evidence" value="ECO:0007669"/>
    <property type="project" value="UniProtKB-SubCell"/>
</dbReference>
<dbReference type="Proteomes" id="UP000187203">
    <property type="component" value="Unassembled WGS sequence"/>
</dbReference>
<dbReference type="InterPro" id="IPR056858">
    <property type="entry name" value="VSR_TRX"/>
</dbReference>
<comment type="subcellular location">
    <subcellularLocation>
        <location evidence="9">Endomembrane system</location>
        <topology evidence="9">Single-pass type I membrane protein</topology>
    </subcellularLocation>
</comment>
<evidence type="ECO:0000259" key="11">
    <source>
        <dbReference type="Pfam" id="PF02225"/>
    </source>
</evidence>
<dbReference type="OrthoDB" id="10045365at2759"/>
<comment type="caution">
    <text evidence="13">The sequence shown here is derived from an EMBL/GenBank/DDBJ whole genome shotgun (WGS) entry which is preliminary data.</text>
</comment>
<feature type="chain" id="PRO_5012503625" evidence="10">
    <location>
        <begin position="23"/>
        <end position="235"/>
    </location>
</feature>
<evidence type="ECO:0000256" key="5">
    <source>
        <dbReference type="ARBA" id="ARBA00022837"/>
    </source>
</evidence>
<keyword evidence="1" id="KW-0245">EGF-like domain</keyword>
<keyword evidence="14" id="KW-1185">Reference proteome</keyword>
<dbReference type="STRING" id="93759.A0A1R3HHS3"/>
<sequence length="235" mass="26381">MGEKFGLIICVWMILLWGNCLGRFLVEKNSLKLISPESIKGVYKSGIGNFGVPPYSGNLVGIVVYPKQNQRACKDFDDLGISFEIRPGALPIIVLVDRGDCFFALKAWKARKAGAAAIIVADYIDEPLITMDTPEEDNTFADYLQNITIPSVLIEKSLGDGIKTELSRGEMVNMNLDWTKFVPNPDERVEYEFWMNSHYDCGPKCDSQIEFVKNFKGVAKRLEQEGYTLNSPHTI</sequence>
<dbReference type="Gene3D" id="3.50.30.30">
    <property type="match status" value="1"/>
</dbReference>
<evidence type="ECO:0000256" key="4">
    <source>
        <dbReference type="ARBA" id="ARBA00022737"/>
    </source>
</evidence>
<gene>
    <name evidence="13" type="ORF">COLO4_28903</name>
</gene>
<dbReference type="AlphaFoldDB" id="A0A1R3HHS3"/>
<evidence type="ECO:0000259" key="12">
    <source>
        <dbReference type="Pfam" id="PF25011"/>
    </source>
</evidence>
<evidence type="ECO:0000256" key="7">
    <source>
        <dbReference type="ARBA" id="ARBA00023136"/>
    </source>
</evidence>
<protein>
    <submittedName>
        <fullName evidence="13">Uncharacterized protein</fullName>
    </submittedName>
</protein>
<proteinExistence type="predicted"/>
<evidence type="ECO:0000256" key="6">
    <source>
        <dbReference type="ARBA" id="ARBA00022989"/>
    </source>
</evidence>
<keyword evidence="2" id="KW-0812">Transmembrane</keyword>
<feature type="domain" description="Vacuolar sorting receptor thioredoxin-like" evidence="12">
    <location>
        <begin position="189"/>
        <end position="235"/>
    </location>
</feature>
<keyword evidence="4" id="KW-0677">Repeat</keyword>
<dbReference type="SUPFAM" id="SSF52025">
    <property type="entry name" value="PA domain"/>
    <property type="match status" value="1"/>
</dbReference>
<name>A0A1R3HHS3_9ROSI</name>
<feature type="signal peptide" evidence="10">
    <location>
        <begin position="1"/>
        <end position="22"/>
    </location>
</feature>
<evidence type="ECO:0000256" key="2">
    <source>
        <dbReference type="ARBA" id="ARBA00022692"/>
    </source>
</evidence>
<keyword evidence="8" id="KW-0325">Glycoprotein</keyword>
<evidence type="ECO:0000313" key="14">
    <source>
        <dbReference type="Proteomes" id="UP000187203"/>
    </source>
</evidence>
<keyword evidence="6" id="KW-1133">Transmembrane helix</keyword>
<dbReference type="EMBL" id="AWUE01020122">
    <property type="protein sequence ID" value="OMO69850.1"/>
    <property type="molecule type" value="Genomic_DNA"/>
</dbReference>
<dbReference type="Pfam" id="PF02225">
    <property type="entry name" value="PA"/>
    <property type="match status" value="1"/>
</dbReference>
<evidence type="ECO:0000256" key="9">
    <source>
        <dbReference type="ARBA" id="ARBA00046288"/>
    </source>
</evidence>
<evidence type="ECO:0000256" key="1">
    <source>
        <dbReference type="ARBA" id="ARBA00022536"/>
    </source>
</evidence>
<keyword evidence="5" id="KW-0106">Calcium</keyword>
<keyword evidence="7" id="KW-0472">Membrane</keyword>
<feature type="domain" description="PA" evidence="11">
    <location>
        <begin position="63"/>
        <end position="160"/>
    </location>
</feature>
<evidence type="ECO:0000256" key="8">
    <source>
        <dbReference type="ARBA" id="ARBA00023180"/>
    </source>
</evidence>
<evidence type="ECO:0000313" key="13">
    <source>
        <dbReference type="EMBL" id="OMO69850.1"/>
    </source>
</evidence>
<evidence type="ECO:0000256" key="3">
    <source>
        <dbReference type="ARBA" id="ARBA00022729"/>
    </source>
</evidence>
<reference evidence="14" key="1">
    <citation type="submission" date="2013-09" db="EMBL/GenBank/DDBJ databases">
        <title>Corchorus olitorius genome sequencing.</title>
        <authorList>
            <person name="Alam M."/>
            <person name="Haque M.S."/>
            <person name="Islam M.S."/>
            <person name="Emdad E.M."/>
            <person name="Islam M.M."/>
            <person name="Ahmed B."/>
            <person name="Halim A."/>
            <person name="Hossen Q.M.M."/>
            <person name="Hossain M.Z."/>
            <person name="Ahmed R."/>
            <person name="Khan M.M."/>
            <person name="Islam R."/>
            <person name="Rashid M.M."/>
            <person name="Khan S.A."/>
            <person name="Rahman M.S."/>
            <person name="Alam M."/>
            <person name="Yahiya A.S."/>
            <person name="Khan M.S."/>
            <person name="Azam M.S."/>
            <person name="Haque T."/>
            <person name="Lashkar M.Z.H."/>
            <person name="Akhand A.I."/>
            <person name="Morshed G."/>
            <person name="Roy S."/>
            <person name="Uddin K.S."/>
            <person name="Rabeya T."/>
            <person name="Hossain A.S."/>
            <person name="Chowdhury A."/>
            <person name="Snigdha A.R."/>
            <person name="Mortoza M.S."/>
            <person name="Matin S.A."/>
            <person name="Hoque S.M.E."/>
            <person name="Islam M.K."/>
            <person name="Roy D.K."/>
            <person name="Haider R."/>
            <person name="Moosa M.M."/>
            <person name="Elias S.M."/>
            <person name="Hasan A.M."/>
            <person name="Jahan S."/>
            <person name="Shafiuddin M."/>
            <person name="Mahmood N."/>
            <person name="Shommy N.S."/>
        </authorList>
    </citation>
    <scope>NUCLEOTIDE SEQUENCE [LARGE SCALE GENOMIC DNA]</scope>
    <source>
        <strain evidence="14">cv. O-4</strain>
    </source>
</reference>
<organism evidence="13 14">
    <name type="scientific">Corchorus olitorius</name>
    <dbReference type="NCBI Taxonomy" id="93759"/>
    <lineage>
        <taxon>Eukaryota</taxon>
        <taxon>Viridiplantae</taxon>
        <taxon>Streptophyta</taxon>
        <taxon>Embryophyta</taxon>
        <taxon>Tracheophyta</taxon>
        <taxon>Spermatophyta</taxon>
        <taxon>Magnoliopsida</taxon>
        <taxon>eudicotyledons</taxon>
        <taxon>Gunneridae</taxon>
        <taxon>Pentapetalae</taxon>
        <taxon>rosids</taxon>
        <taxon>malvids</taxon>
        <taxon>Malvales</taxon>
        <taxon>Malvaceae</taxon>
        <taxon>Grewioideae</taxon>
        <taxon>Apeibeae</taxon>
        <taxon>Corchorus</taxon>
    </lineage>
</organism>
<evidence type="ECO:0000256" key="10">
    <source>
        <dbReference type="SAM" id="SignalP"/>
    </source>
</evidence>
<accession>A0A1R3HHS3</accession>
<dbReference type="InterPro" id="IPR046450">
    <property type="entry name" value="PA_dom_sf"/>
</dbReference>